<sequence>MCASVKIFRQIRVEIWKTEIFGILQLKVDRLTGKVTNYYLIENDSIESYTCSSMIDVRDEN</sequence>
<evidence type="ECO:0000313" key="1">
    <source>
        <dbReference type="EMBL" id="CAG8587846.1"/>
    </source>
</evidence>
<dbReference type="EMBL" id="CAJVPQ010002212">
    <property type="protein sequence ID" value="CAG8587846.1"/>
    <property type="molecule type" value="Genomic_DNA"/>
</dbReference>
<gene>
    <name evidence="1" type="ORF">FCALED_LOCUS7933</name>
</gene>
<protein>
    <submittedName>
        <fullName evidence="1">3002_t:CDS:1</fullName>
    </submittedName>
</protein>
<organism evidence="1 2">
    <name type="scientific">Funneliformis caledonium</name>
    <dbReference type="NCBI Taxonomy" id="1117310"/>
    <lineage>
        <taxon>Eukaryota</taxon>
        <taxon>Fungi</taxon>
        <taxon>Fungi incertae sedis</taxon>
        <taxon>Mucoromycota</taxon>
        <taxon>Glomeromycotina</taxon>
        <taxon>Glomeromycetes</taxon>
        <taxon>Glomerales</taxon>
        <taxon>Glomeraceae</taxon>
        <taxon>Funneliformis</taxon>
    </lineage>
</organism>
<reference evidence="1" key="1">
    <citation type="submission" date="2021-06" db="EMBL/GenBank/DDBJ databases">
        <authorList>
            <person name="Kallberg Y."/>
            <person name="Tangrot J."/>
            <person name="Rosling A."/>
        </authorList>
    </citation>
    <scope>NUCLEOTIDE SEQUENCE</scope>
    <source>
        <strain evidence="1">UK204</strain>
    </source>
</reference>
<evidence type="ECO:0000313" key="2">
    <source>
        <dbReference type="Proteomes" id="UP000789570"/>
    </source>
</evidence>
<dbReference type="Proteomes" id="UP000789570">
    <property type="component" value="Unassembled WGS sequence"/>
</dbReference>
<feature type="non-terminal residue" evidence="1">
    <location>
        <position position="1"/>
    </location>
</feature>
<proteinExistence type="predicted"/>
<keyword evidence="2" id="KW-1185">Reference proteome</keyword>
<comment type="caution">
    <text evidence="1">The sequence shown here is derived from an EMBL/GenBank/DDBJ whole genome shotgun (WGS) entry which is preliminary data.</text>
</comment>
<accession>A0A9N9C673</accession>
<name>A0A9N9C673_9GLOM</name>
<dbReference type="AlphaFoldDB" id="A0A9N9C673"/>